<name>A0ABV4V453_9BACL</name>
<feature type="compositionally biased region" description="Basic and acidic residues" evidence="1">
    <location>
        <begin position="45"/>
        <end position="64"/>
    </location>
</feature>
<accession>A0ABV4V453</accession>
<dbReference type="RefSeq" id="WP_373954149.1">
    <property type="nucleotide sequence ID" value="NZ_JBHDLN010000009.1"/>
</dbReference>
<gene>
    <name evidence="2" type="ORF">ACEU3E_19340</name>
</gene>
<evidence type="ECO:0000313" key="3">
    <source>
        <dbReference type="Proteomes" id="UP001575622"/>
    </source>
</evidence>
<dbReference type="EMBL" id="JBHDLN010000009">
    <property type="protein sequence ID" value="MFB0844344.1"/>
    <property type="molecule type" value="Genomic_DNA"/>
</dbReference>
<evidence type="ECO:0000256" key="1">
    <source>
        <dbReference type="SAM" id="MobiDB-lite"/>
    </source>
</evidence>
<keyword evidence="3" id="KW-1185">Reference proteome</keyword>
<dbReference type="InterPro" id="IPR025716">
    <property type="entry name" value="Post-transcriptional_regulator"/>
</dbReference>
<sequence>MENDSWKQDRSDGKRSDAMEAELEHAATSAPETEEETGNENTDSSESRNPEEDGAREAAAEKPLAEPIPYMELFYSERENGDHPEDSLAEETVSAPCLLEEKGAADPKPVEPQHEIGSASAQEHDEECEPEAGNLPELWMKHMESEPDPEPEEEQPMNDEELSRVIEEICRSKAEEFRMIGYEQVTGEEIWECVSDKYHKTGVPPLHRIVNDILSLKATQFMNWMTMSIYKDAHR</sequence>
<organism evidence="2 3">
    <name type="scientific">Paenibacillus oleatilyticus</name>
    <dbReference type="NCBI Taxonomy" id="2594886"/>
    <lineage>
        <taxon>Bacteria</taxon>
        <taxon>Bacillati</taxon>
        <taxon>Bacillota</taxon>
        <taxon>Bacilli</taxon>
        <taxon>Bacillales</taxon>
        <taxon>Paenibacillaceae</taxon>
        <taxon>Paenibacillus</taxon>
    </lineage>
</organism>
<feature type="compositionally biased region" description="Basic and acidic residues" evidence="1">
    <location>
        <begin position="1"/>
        <end position="25"/>
    </location>
</feature>
<dbReference type="Pfam" id="PF13797">
    <property type="entry name" value="Post_transc_reg"/>
    <property type="match status" value="1"/>
</dbReference>
<comment type="caution">
    <text evidence="2">The sequence shown here is derived from an EMBL/GenBank/DDBJ whole genome shotgun (WGS) entry which is preliminary data.</text>
</comment>
<evidence type="ECO:0000313" key="2">
    <source>
        <dbReference type="EMBL" id="MFB0844344.1"/>
    </source>
</evidence>
<proteinExistence type="predicted"/>
<protein>
    <submittedName>
        <fullName evidence="2">Post-transcriptional regulator</fullName>
    </submittedName>
</protein>
<feature type="compositionally biased region" description="Basic and acidic residues" evidence="1">
    <location>
        <begin position="75"/>
        <end position="86"/>
    </location>
</feature>
<dbReference type="Proteomes" id="UP001575622">
    <property type="component" value="Unassembled WGS sequence"/>
</dbReference>
<feature type="compositionally biased region" description="Basic and acidic residues" evidence="1">
    <location>
        <begin position="99"/>
        <end position="114"/>
    </location>
</feature>
<reference evidence="2 3" key="1">
    <citation type="submission" date="2024-09" db="EMBL/GenBank/DDBJ databases">
        <authorList>
            <person name="Makale K.P.P."/>
            <person name="Makhzoum A."/>
            <person name="Rantong G."/>
            <person name="Rahube T.O."/>
        </authorList>
    </citation>
    <scope>NUCLEOTIDE SEQUENCE [LARGE SCALE GENOMIC DNA]</scope>
    <source>
        <strain evidence="2 3">KM_D13</strain>
    </source>
</reference>
<feature type="region of interest" description="Disordered" evidence="1">
    <location>
        <begin position="1"/>
        <end position="130"/>
    </location>
</feature>